<dbReference type="PROSITE" id="PS50011">
    <property type="entry name" value="PROTEIN_KINASE_DOM"/>
    <property type="match status" value="1"/>
</dbReference>
<feature type="domain" description="Protein kinase" evidence="7">
    <location>
        <begin position="101"/>
        <end position="371"/>
    </location>
</feature>
<evidence type="ECO:0000313" key="8">
    <source>
        <dbReference type="EMBL" id="BBM86176.1"/>
    </source>
</evidence>
<dbReference type="GO" id="GO:0005524">
    <property type="term" value="F:ATP binding"/>
    <property type="evidence" value="ECO:0007669"/>
    <property type="project" value="UniProtKB-KW"/>
</dbReference>
<name>A0A5S9IR96_UABAM</name>
<dbReference type="PANTHER" id="PTHR43289">
    <property type="entry name" value="MITOGEN-ACTIVATED PROTEIN KINASE KINASE KINASE 20-RELATED"/>
    <property type="match status" value="1"/>
</dbReference>
<feature type="transmembrane region" description="Helical" evidence="6">
    <location>
        <begin position="543"/>
        <end position="564"/>
    </location>
</feature>
<dbReference type="Proteomes" id="UP000326354">
    <property type="component" value="Chromosome"/>
</dbReference>
<keyword evidence="6" id="KW-0472">Membrane</keyword>
<keyword evidence="2" id="KW-0547">Nucleotide-binding</keyword>
<dbReference type="InterPro" id="IPR000719">
    <property type="entry name" value="Prot_kinase_dom"/>
</dbReference>
<reference evidence="8 9" key="1">
    <citation type="submission" date="2019-08" db="EMBL/GenBank/DDBJ databases">
        <title>Complete genome sequence of Candidatus Uab amorphum.</title>
        <authorList>
            <person name="Shiratori T."/>
            <person name="Suzuki S."/>
            <person name="Kakizawa Y."/>
            <person name="Ishida K."/>
        </authorList>
    </citation>
    <scope>NUCLEOTIDE SEQUENCE [LARGE SCALE GENOMIC DNA]</scope>
    <source>
        <strain evidence="8 9">SRT547</strain>
    </source>
</reference>
<keyword evidence="8" id="KW-0723">Serine/threonine-protein kinase</keyword>
<dbReference type="Pfam" id="PF00069">
    <property type="entry name" value="Pkinase"/>
    <property type="match status" value="1"/>
</dbReference>
<dbReference type="Gene3D" id="1.10.510.10">
    <property type="entry name" value="Transferase(Phosphotransferase) domain 1"/>
    <property type="match status" value="1"/>
</dbReference>
<dbReference type="PANTHER" id="PTHR43289:SF6">
    <property type="entry name" value="SERINE_THREONINE-PROTEIN KINASE NEKL-3"/>
    <property type="match status" value="1"/>
</dbReference>
<evidence type="ECO:0000256" key="5">
    <source>
        <dbReference type="SAM" id="Coils"/>
    </source>
</evidence>
<keyword evidence="1" id="KW-0808">Transferase</keyword>
<evidence type="ECO:0000256" key="1">
    <source>
        <dbReference type="ARBA" id="ARBA00022679"/>
    </source>
</evidence>
<gene>
    <name evidence="8" type="ORF">UABAM_04562</name>
</gene>
<dbReference type="KEGG" id="uam:UABAM_04562"/>
<dbReference type="SUPFAM" id="SSF56112">
    <property type="entry name" value="Protein kinase-like (PK-like)"/>
    <property type="match status" value="1"/>
</dbReference>
<dbReference type="RefSeq" id="WP_151970246.1">
    <property type="nucleotide sequence ID" value="NZ_AP019860.1"/>
</dbReference>
<keyword evidence="6" id="KW-0812">Transmembrane</keyword>
<keyword evidence="3 8" id="KW-0418">Kinase</keyword>
<dbReference type="EMBL" id="AP019860">
    <property type="protein sequence ID" value="BBM86176.1"/>
    <property type="molecule type" value="Genomic_DNA"/>
</dbReference>
<keyword evidence="5" id="KW-0175">Coiled coil</keyword>
<evidence type="ECO:0000256" key="2">
    <source>
        <dbReference type="ARBA" id="ARBA00022741"/>
    </source>
</evidence>
<keyword evidence="4" id="KW-0067">ATP-binding</keyword>
<keyword evidence="6" id="KW-1133">Transmembrane helix</keyword>
<evidence type="ECO:0000256" key="4">
    <source>
        <dbReference type="ARBA" id="ARBA00022840"/>
    </source>
</evidence>
<dbReference type="SMART" id="SM00220">
    <property type="entry name" value="S_TKc"/>
    <property type="match status" value="1"/>
</dbReference>
<dbReference type="CDD" id="cd14014">
    <property type="entry name" value="STKc_PknB_like"/>
    <property type="match status" value="1"/>
</dbReference>
<sequence>MKDSEFKSLWTKVVSTELLKGNEISTTYKSKNMAFSNDTTVFPDKVTETFSSSETIAPHNPNNTFSEDKTIAQQNETFSKEETIALASQSQQIRVDSNSGYQDFKEINRGGMGVIYCARQSKLSRDVAVKKMLPEAQKNKFLAESLVTAYLDHPNIVPIHDIEENENGEILLAMKLVKGMSWKQLLYPKTPEEKEKAKPYDLNVHLQILLNVCDAISYAHSKGIVHCDLKPENVMIGDYGEVLVMDWGIAVEVTENVQEMRTFHKNGIQSPMGTPCYMPPELAQGQGKDIAYATDVYLLGGILYEILYKKPPRRGKNLWLTLLDAKHGKMPEFSDSKPALLNSICRQAMLKFTMYRYDNVDKFKKRIENFLSHQESIRMCDRAKSCLNKSQVRLEDIECEMSKLKDEIKGLRWKLAVGTVKEEIDTATKKIQEKNKDKLLVNDLFLESIFGFKNALKLWSENNEAIQGEIQARLEYAKFALGNGDARLVTSQLENLNSKNLTLEQRKQIKEIQDKIAGKLSIYFTTQKNVLSIITMIPRFLCYFFLSLLFVIFGEILSTLHIPAGRTGQKTDRNGK</sequence>
<dbReference type="InterPro" id="IPR011009">
    <property type="entry name" value="Kinase-like_dom_sf"/>
</dbReference>
<evidence type="ECO:0000256" key="6">
    <source>
        <dbReference type="SAM" id="Phobius"/>
    </source>
</evidence>
<protein>
    <submittedName>
        <fullName evidence="8">Serine/threonine protein kinase</fullName>
    </submittedName>
</protein>
<dbReference type="AlphaFoldDB" id="A0A5S9IR96"/>
<feature type="coiled-coil region" evidence="5">
    <location>
        <begin position="387"/>
        <end position="437"/>
    </location>
</feature>
<feature type="coiled-coil region" evidence="5">
    <location>
        <begin position="486"/>
        <end position="513"/>
    </location>
</feature>
<dbReference type="PROSITE" id="PS00108">
    <property type="entry name" value="PROTEIN_KINASE_ST"/>
    <property type="match status" value="1"/>
</dbReference>
<evidence type="ECO:0000259" key="7">
    <source>
        <dbReference type="PROSITE" id="PS50011"/>
    </source>
</evidence>
<proteinExistence type="predicted"/>
<accession>A0A5S9IR96</accession>
<dbReference type="InterPro" id="IPR008271">
    <property type="entry name" value="Ser/Thr_kinase_AS"/>
</dbReference>
<evidence type="ECO:0000313" key="9">
    <source>
        <dbReference type="Proteomes" id="UP000326354"/>
    </source>
</evidence>
<dbReference type="OrthoDB" id="279610at2"/>
<organism evidence="8 9">
    <name type="scientific">Uabimicrobium amorphum</name>
    <dbReference type="NCBI Taxonomy" id="2596890"/>
    <lineage>
        <taxon>Bacteria</taxon>
        <taxon>Pseudomonadati</taxon>
        <taxon>Planctomycetota</taxon>
        <taxon>Candidatus Uabimicrobiia</taxon>
        <taxon>Candidatus Uabimicrobiales</taxon>
        <taxon>Candidatus Uabimicrobiaceae</taxon>
        <taxon>Candidatus Uabimicrobium</taxon>
    </lineage>
</organism>
<evidence type="ECO:0000256" key="3">
    <source>
        <dbReference type="ARBA" id="ARBA00022777"/>
    </source>
</evidence>
<dbReference type="GO" id="GO:0004674">
    <property type="term" value="F:protein serine/threonine kinase activity"/>
    <property type="evidence" value="ECO:0007669"/>
    <property type="project" value="UniProtKB-KW"/>
</dbReference>
<keyword evidence="9" id="KW-1185">Reference proteome</keyword>